<dbReference type="PANTHER" id="PTHR11999:SF70">
    <property type="entry name" value="MIP05841P"/>
    <property type="match status" value="1"/>
</dbReference>
<dbReference type="AlphaFoldDB" id="A0A3M0CL58"/>
<dbReference type="OrthoDB" id="9803665at2"/>
<organism evidence="8 9">
    <name type="scientific">Eilatimonas milleporae</name>
    <dbReference type="NCBI Taxonomy" id="911205"/>
    <lineage>
        <taxon>Bacteria</taxon>
        <taxon>Pseudomonadati</taxon>
        <taxon>Pseudomonadota</taxon>
        <taxon>Alphaproteobacteria</taxon>
        <taxon>Kordiimonadales</taxon>
        <taxon>Kordiimonadaceae</taxon>
        <taxon>Eilatimonas</taxon>
    </lineage>
</organism>
<evidence type="ECO:0000313" key="9">
    <source>
        <dbReference type="Proteomes" id="UP000271227"/>
    </source>
</evidence>
<protein>
    <submittedName>
        <fullName evidence="8">Aromatic-L-amino-acid decarboxylase</fullName>
    </submittedName>
</protein>
<proteinExistence type="inferred from homology"/>
<evidence type="ECO:0000256" key="3">
    <source>
        <dbReference type="ARBA" id="ARBA00022793"/>
    </source>
</evidence>
<dbReference type="Gene3D" id="3.90.1150.10">
    <property type="entry name" value="Aspartate Aminotransferase, domain 1"/>
    <property type="match status" value="1"/>
</dbReference>
<comment type="similarity">
    <text evidence="2 7">Belongs to the group II decarboxylase family.</text>
</comment>
<evidence type="ECO:0000256" key="6">
    <source>
        <dbReference type="PIRSR" id="PIRSR602129-50"/>
    </source>
</evidence>
<dbReference type="Proteomes" id="UP000271227">
    <property type="component" value="Unassembled WGS sequence"/>
</dbReference>
<dbReference type="Pfam" id="PF00282">
    <property type="entry name" value="Pyridoxal_deC"/>
    <property type="match status" value="1"/>
</dbReference>
<evidence type="ECO:0000256" key="2">
    <source>
        <dbReference type="ARBA" id="ARBA00009533"/>
    </source>
</evidence>
<name>A0A3M0CL58_9PROT</name>
<dbReference type="GO" id="GO:0019752">
    <property type="term" value="P:carboxylic acid metabolic process"/>
    <property type="evidence" value="ECO:0007669"/>
    <property type="project" value="InterPro"/>
</dbReference>
<evidence type="ECO:0000256" key="4">
    <source>
        <dbReference type="ARBA" id="ARBA00022898"/>
    </source>
</evidence>
<evidence type="ECO:0000256" key="7">
    <source>
        <dbReference type="RuleBase" id="RU000382"/>
    </source>
</evidence>
<dbReference type="Gene3D" id="3.40.640.10">
    <property type="entry name" value="Type I PLP-dependent aspartate aminotransferase-like (Major domain)"/>
    <property type="match status" value="1"/>
</dbReference>
<dbReference type="InParanoid" id="A0A3M0CL58"/>
<dbReference type="GO" id="GO:0016831">
    <property type="term" value="F:carboxy-lyase activity"/>
    <property type="evidence" value="ECO:0007669"/>
    <property type="project" value="UniProtKB-KW"/>
</dbReference>
<evidence type="ECO:0000313" key="8">
    <source>
        <dbReference type="EMBL" id="RMB07756.1"/>
    </source>
</evidence>
<dbReference type="InterPro" id="IPR010977">
    <property type="entry name" value="Aromatic_deC"/>
</dbReference>
<reference evidence="8 9" key="1">
    <citation type="submission" date="2018-10" db="EMBL/GenBank/DDBJ databases">
        <title>Genomic Encyclopedia of Archaeal and Bacterial Type Strains, Phase II (KMG-II): from individual species to whole genera.</title>
        <authorList>
            <person name="Goeker M."/>
        </authorList>
    </citation>
    <scope>NUCLEOTIDE SEQUENCE [LARGE SCALE GENOMIC DNA]</scope>
    <source>
        <strain evidence="8 9">DSM 25217</strain>
    </source>
</reference>
<evidence type="ECO:0000256" key="1">
    <source>
        <dbReference type="ARBA" id="ARBA00001933"/>
    </source>
</evidence>
<dbReference type="InterPro" id="IPR002129">
    <property type="entry name" value="PyrdxlP-dep_de-COase"/>
</dbReference>
<comment type="cofactor">
    <cofactor evidence="1 6 7">
        <name>pyridoxal 5'-phosphate</name>
        <dbReference type="ChEBI" id="CHEBI:597326"/>
    </cofactor>
</comment>
<sequence length="475" mass="51301">MQRQDFVSATEHIADWIADYWHTLRDRPVRPSTVPGSVSAALPDLPPADTDTIRAVLDDFDRIVAPNLTHWQHPRFFAYFPANVSPASVLADMLIAATGVNAMLWETSPAATELEETMMDWLKTLMDLPPLWHGVIQDTASSATLAAVLMAREKVTDGRAATKGLAGLPPLSVYTTAEAHSSVEKAVRIAGLGSDGLRIVPHDDDFAMRADALAAMIADDRAAGRLPALVVATVGTTGVGACDPVADIADVAGTEGLLLHVDAAWAGTAALCPEFRAPFAGLDRADSYVFNPHKWMGVGFDCSAHFVADRALLTRTFSVNPAYLQTTDGVTNYRDWGVPLGRRMRALKLWFVLRLEGADRLRAMIRDHVAWADWLARLVAEAPDFDLVTGPALSLLSFRFAPGGTDAATADRLTGALLDAVNRDGFTYLTRTLVAGRPVIRFQIGPMTTDWSDVEAAWTRVRTLAADLHPGVAAE</sequence>
<dbReference type="InterPro" id="IPR015421">
    <property type="entry name" value="PyrdxlP-dep_Trfase_major"/>
</dbReference>
<keyword evidence="4 6" id="KW-0663">Pyridoxal phosphate</keyword>
<comment type="caution">
    <text evidence="8">The sequence shown here is derived from an EMBL/GenBank/DDBJ whole genome shotgun (WGS) entry which is preliminary data.</text>
</comment>
<keyword evidence="9" id="KW-1185">Reference proteome</keyword>
<keyword evidence="5 7" id="KW-0456">Lyase</keyword>
<dbReference type="PANTHER" id="PTHR11999">
    <property type="entry name" value="GROUP II PYRIDOXAL-5-PHOSPHATE DECARBOXYLASE"/>
    <property type="match status" value="1"/>
</dbReference>
<dbReference type="RefSeq" id="WP_121938552.1">
    <property type="nucleotide sequence ID" value="NZ_REFR01000011.1"/>
</dbReference>
<dbReference type="Gene3D" id="1.20.1340.10">
    <property type="entry name" value="dopa decarboxylase, N-terminal domain"/>
    <property type="match status" value="1"/>
</dbReference>
<dbReference type="EMBL" id="REFR01000011">
    <property type="protein sequence ID" value="RMB07756.1"/>
    <property type="molecule type" value="Genomic_DNA"/>
</dbReference>
<dbReference type="InterPro" id="IPR015424">
    <property type="entry name" value="PyrdxlP-dep_Trfase"/>
</dbReference>
<feature type="modified residue" description="N6-(pyridoxal phosphate)lysine" evidence="6">
    <location>
        <position position="294"/>
    </location>
</feature>
<dbReference type="GO" id="GO:0030170">
    <property type="term" value="F:pyridoxal phosphate binding"/>
    <property type="evidence" value="ECO:0007669"/>
    <property type="project" value="InterPro"/>
</dbReference>
<dbReference type="GO" id="GO:0006520">
    <property type="term" value="P:amino acid metabolic process"/>
    <property type="evidence" value="ECO:0007669"/>
    <property type="project" value="InterPro"/>
</dbReference>
<dbReference type="PRINTS" id="PR00800">
    <property type="entry name" value="YHDCRBOXLASE"/>
</dbReference>
<evidence type="ECO:0000256" key="5">
    <source>
        <dbReference type="ARBA" id="ARBA00023239"/>
    </source>
</evidence>
<accession>A0A3M0CL58</accession>
<keyword evidence="3" id="KW-0210">Decarboxylase</keyword>
<gene>
    <name evidence="8" type="ORF">BXY39_1845</name>
</gene>
<dbReference type="SUPFAM" id="SSF53383">
    <property type="entry name" value="PLP-dependent transferases"/>
    <property type="match status" value="1"/>
</dbReference>
<dbReference type="GO" id="GO:0005737">
    <property type="term" value="C:cytoplasm"/>
    <property type="evidence" value="ECO:0007669"/>
    <property type="project" value="TreeGrafter"/>
</dbReference>
<dbReference type="InterPro" id="IPR015422">
    <property type="entry name" value="PyrdxlP-dep_Trfase_small"/>
</dbReference>